<evidence type="ECO:0000256" key="3">
    <source>
        <dbReference type="SAM" id="MobiDB-lite"/>
    </source>
</evidence>
<evidence type="ECO:0000256" key="2">
    <source>
        <dbReference type="ARBA" id="ARBA00022553"/>
    </source>
</evidence>
<name>A0ABR1GCJ3_AURAN</name>
<sequence>MVRSAAAEMPKLGFRVVDLCPCEPSRERDAAFLLRELARAGATGRARRIRLAQARAQAPRLAPLPVPRLLEGGPVVDADVAAGVHVVSGGTGASASSGRGFAAAGGKAATLVLASTARCTSTPASLKTPVDTFVLFSSIYGLLGSRELTHYGAANAFQDGLAAARARAGLPALAVSWGTWADAGMAHRFGSGFEAHVKSTGMRFVPLDGGFQALAALSQVAGRTQCHAAVLPADWAQYAAPRRAGPHPLAGRLAAAPAAPAAAAAPPAAGLLGSSRRPRRRTARRCSRRASRRTSPR</sequence>
<organism evidence="5 6">
    <name type="scientific">Aureococcus anophagefferens</name>
    <name type="common">Harmful bloom alga</name>
    <dbReference type="NCBI Taxonomy" id="44056"/>
    <lineage>
        <taxon>Eukaryota</taxon>
        <taxon>Sar</taxon>
        <taxon>Stramenopiles</taxon>
        <taxon>Ochrophyta</taxon>
        <taxon>Pelagophyceae</taxon>
        <taxon>Pelagomonadales</taxon>
        <taxon>Pelagomonadaceae</taxon>
        <taxon>Aureococcus</taxon>
    </lineage>
</organism>
<dbReference type="Pfam" id="PF08659">
    <property type="entry name" value="KR"/>
    <property type="match status" value="1"/>
</dbReference>
<keyword evidence="2" id="KW-0597">Phosphoprotein</keyword>
<dbReference type="SMART" id="SM00822">
    <property type="entry name" value="PKS_KR"/>
    <property type="match status" value="1"/>
</dbReference>
<evidence type="ECO:0000259" key="4">
    <source>
        <dbReference type="SMART" id="SM00822"/>
    </source>
</evidence>
<reference evidence="5 6" key="1">
    <citation type="submission" date="2024-03" db="EMBL/GenBank/DDBJ databases">
        <title>Aureococcus anophagefferens CCMP1851 and Kratosvirus quantuckense: Draft genome of a second virus-susceptible host strain in the model system.</title>
        <authorList>
            <person name="Chase E."/>
            <person name="Truchon A.R."/>
            <person name="Schepens W."/>
            <person name="Wilhelm S.W."/>
        </authorList>
    </citation>
    <scope>NUCLEOTIDE SEQUENCE [LARGE SCALE GENOMIC DNA]</scope>
    <source>
        <strain evidence="5 6">CCMP1851</strain>
    </source>
</reference>
<evidence type="ECO:0000313" key="6">
    <source>
        <dbReference type="Proteomes" id="UP001363151"/>
    </source>
</evidence>
<evidence type="ECO:0000256" key="1">
    <source>
        <dbReference type="ARBA" id="ARBA00022450"/>
    </source>
</evidence>
<feature type="region of interest" description="Disordered" evidence="3">
    <location>
        <begin position="263"/>
        <end position="297"/>
    </location>
</feature>
<dbReference type="InterPro" id="IPR050091">
    <property type="entry name" value="PKS_NRPS_Biosynth_Enz"/>
</dbReference>
<feature type="domain" description="Ketoreductase" evidence="4">
    <location>
        <begin position="30"/>
        <end position="183"/>
    </location>
</feature>
<gene>
    <name evidence="5" type="primary">ppsB</name>
    <name evidence="5" type="ORF">SO694_00002222</name>
</gene>
<proteinExistence type="predicted"/>
<dbReference type="Proteomes" id="UP001363151">
    <property type="component" value="Unassembled WGS sequence"/>
</dbReference>
<feature type="compositionally biased region" description="Low complexity" evidence="3">
    <location>
        <begin position="263"/>
        <end position="275"/>
    </location>
</feature>
<accession>A0ABR1GCJ3</accession>
<dbReference type="InterPro" id="IPR057326">
    <property type="entry name" value="KR_dom"/>
</dbReference>
<keyword evidence="1" id="KW-0596">Phosphopantetheine</keyword>
<dbReference type="Gene3D" id="3.40.50.720">
    <property type="entry name" value="NAD(P)-binding Rossmann-like Domain"/>
    <property type="match status" value="2"/>
</dbReference>
<feature type="compositionally biased region" description="Basic residues" evidence="3">
    <location>
        <begin position="276"/>
        <end position="297"/>
    </location>
</feature>
<dbReference type="EMBL" id="JBBJCI010000034">
    <property type="protein sequence ID" value="KAK7253682.1"/>
    <property type="molecule type" value="Genomic_DNA"/>
</dbReference>
<evidence type="ECO:0000313" key="5">
    <source>
        <dbReference type="EMBL" id="KAK7253682.1"/>
    </source>
</evidence>
<dbReference type="PANTHER" id="PTHR43775:SF37">
    <property type="entry name" value="SI:DKEY-61P9.11"/>
    <property type="match status" value="1"/>
</dbReference>
<dbReference type="SUPFAM" id="SSF51735">
    <property type="entry name" value="NAD(P)-binding Rossmann-fold domains"/>
    <property type="match status" value="1"/>
</dbReference>
<dbReference type="PANTHER" id="PTHR43775">
    <property type="entry name" value="FATTY ACID SYNTHASE"/>
    <property type="match status" value="1"/>
</dbReference>
<comment type="caution">
    <text evidence="5">The sequence shown here is derived from an EMBL/GenBank/DDBJ whole genome shotgun (WGS) entry which is preliminary data.</text>
</comment>
<keyword evidence="6" id="KW-1185">Reference proteome</keyword>
<dbReference type="InterPro" id="IPR013968">
    <property type="entry name" value="PKS_KR"/>
</dbReference>
<protein>
    <submittedName>
        <fullName evidence="5">Plipastatin synthase</fullName>
    </submittedName>
</protein>
<dbReference type="InterPro" id="IPR036291">
    <property type="entry name" value="NAD(P)-bd_dom_sf"/>
</dbReference>